<dbReference type="InterPro" id="IPR032466">
    <property type="entry name" value="Metal_Hydrolase"/>
</dbReference>
<dbReference type="InterPro" id="IPR001559">
    <property type="entry name" value="Phosphotriesterase"/>
</dbReference>
<dbReference type="PANTHER" id="PTHR10819:SF3">
    <property type="entry name" value="PHOSPHOTRIESTERASE-RELATED PROTEIN"/>
    <property type="match status" value="1"/>
</dbReference>
<dbReference type="SUPFAM" id="SSF51556">
    <property type="entry name" value="Metallo-dependent hydrolases"/>
    <property type="match status" value="1"/>
</dbReference>
<comment type="similarity">
    <text evidence="3">Belongs to the metallo-dependent hydrolases superfamily. Phosphotriesterase family.</text>
</comment>
<gene>
    <name evidence="5" type="ORF">CTZ28_28230</name>
</gene>
<evidence type="ECO:0000256" key="4">
    <source>
        <dbReference type="SAM" id="MobiDB-lite"/>
    </source>
</evidence>
<feature type="region of interest" description="Disordered" evidence="4">
    <location>
        <begin position="51"/>
        <end position="73"/>
    </location>
</feature>
<dbReference type="Pfam" id="PF02126">
    <property type="entry name" value="PTE"/>
    <property type="match status" value="1"/>
</dbReference>
<protein>
    <submittedName>
        <fullName evidence="5">Phosphotriesterase</fullName>
    </submittedName>
</protein>
<dbReference type="EMBL" id="PENI01000021">
    <property type="protein sequence ID" value="RMB82642.1"/>
    <property type="molecule type" value="Genomic_DNA"/>
</dbReference>
<dbReference type="GO" id="GO:0008270">
    <property type="term" value="F:zinc ion binding"/>
    <property type="evidence" value="ECO:0007669"/>
    <property type="project" value="InterPro"/>
</dbReference>
<dbReference type="GO" id="GO:0016787">
    <property type="term" value="F:hydrolase activity"/>
    <property type="evidence" value="ECO:0007669"/>
    <property type="project" value="UniProtKB-KW"/>
</dbReference>
<evidence type="ECO:0000313" key="5">
    <source>
        <dbReference type="EMBL" id="RMB82642.1"/>
    </source>
</evidence>
<sequence>MPRPLAGAHHRPPVRRRCGRADRACRMIETVLGPIRADDVRRVNIHQHLLSDASGLSRPGNEPAPPEERVSPGNRGFLNWNALALADNLRLDDPDLAVEELARAGGPAGVDLVLECTSVGLGPSHAGLPAVARASGVQVAVAYGFYVTPVLPEWARALSEDDVREHLLAALVDHIPGVGFRAASIGIMGTTGDVPGIERARLRGAAAAAAVAGATVSVRLDDESRCGPEVVAELVRAGLAADRVLLTNADEYLDTGYWNDLLDTGAVLEMCFGTESQHMGRMRNASDLQRLDFLTGFVESRPTARLVLGGSTWTKTQLRRYGGYGYDHLTARVLPELGRRGVPEDLLDAMVTSEPLRLLSR</sequence>
<evidence type="ECO:0000313" key="6">
    <source>
        <dbReference type="Proteomes" id="UP000270471"/>
    </source>
</evidence>
<keyword evidence="2" id="KW-0378">Hydrolase</keyword>
<dbReference type="AlphaFoldDB" id="A0A3M0I358"/>
<dbReference type="Proteomes" id="UP000270471">
    <property type="component" value="Unassembled WGS sequence"/>
</dbReference>
<evidence type="ECO:0000256" key="2">
    <source>
        <dbReference type="ARBA" id="ARBA00022801"/>
    </source>
</evidence>
<evidence type="ECO:0000256" key="3">
    <source>
        <dbReference type="PROSITE-ProRule" id="PRU00679"/>
    </source>
</evidence>
<reference evidence="5 6" key="1">
    <citation type="submission" date="2017-11" db="EMBL/GenBank/DDBJ databases">
        <title>Draft genome of actinobacteria isolated from guarana (Paullinia cupana (Mart.) Ducke.</title>
        <authorList>
            <person name="Siqueira K.A."/>
            <person name="Liotti R.G."/>
            <person name="Mendes T.A.O."/>
            <person name="Soares M.A."/>
        </authorList>
    </citation>
    <scope>NUCLEOTIDE SEQUENCE [LARGE SCALE GENOMIC DNA]</scope>
    <source>
        <strain evidence="5 6">193</strain>
    </source>
</reference>
<keyword evidence="6" id="KW-1185">Reference proteome</keyword>
<comment type="caution">
    <text evidence="3">Lacks conserved residue(s) required for the propagation of feature annotation.</text>
</comment>
<dbReference type="OrthoDB" id="9795018at2"/>
<proteinExistence type="inferred from homology"/>
<organism evidence="5 6">
    <name type="scientific">Streptomyces shenzhenensis</name>
    <dbReference type="NCBI Taxonomy" id="943815"/>
    <lineage>
        <taxon>Bacteria</taxon>
        <taxon>Bacillati</taxon>
        <taxon>Actinomycetota</taxon>
        <taxon>Actinomycetes</taxon>
        <taxon>Kitasatosporales</taxon>
        <taxon>Streptomycetaceae</taxon>
        <taxon>Streptomyces</taxon>
    </lineage>
</organism>
<evidence type="ECO:0000256" key="1">
    <source>
        <dbReference type="ARBA" id="ARBA00022723"/>
    </source>
</evidence>
<dbReference type="PANTHER" id="PTHR10819">
    <property type="entry name" value="PHOSPHOTRIESTERASE-RELATED"/>
    <property type="match status" value="1"/>
</dbReference>
<dbReference type="Gene3D" id="3.20.20.140">
    <property type="entry name" value="Metal-dependent hydrolases"/>
    <property type="match status" value="1"/>
</dbReference>
<accession>A0A3M0I358</accession>
<name>A0A3M0I358_9ACTN</name>
<comment type="caution">
    <text evidence="5">The sequence shown here is derived from an EMBL/GenBank/DDBJ whole genome shotgun (WGS) entry which is preliminary data.</text>
</comment>
<dbReference type="PROSITE" id="PS51347">
    <property type="entry name" value="PHOSPHOTRIESTERASE_2"/>
    <property type="match status" value="1"/>
</dbReference>
<keyword evidence="1" id="KW-0479">Metal-binding</keyword>